<accession>A0ABQ6CEI5</accession>
<evidence type="ECO:0000313" key="2">
    <source>
        <dbReference type="EMBL" id="GLS18783.1"/>
    </source>
</evidence>
<dbReference type="RefSeq" id="WP_284311654.1">
    <property type="nucleotide sequence ID" value="NZ_BSPC01000015.1"/>
</dbReference>
<evidence type="ECO:0008006" key="4">
    <source>
        <dbReference type="Google" id="ProtNLM"/>
    </source>
</evidence>
<gene>
    <name evidence="2" type="ORF">GCM10007874_18000</name>
</gene>
<dbReference type="InterPro" id="IPR007060">
    <property type="entry name" value="FtsL/DivIC"/>
</dbReference>
<sequence>MVIRTRIRAILNQLALFLGTAAAIAYFSYQAFNGDHGIQAQHQFDKQRQDLTNELAQLRDEHQALERRVNLLKAQTIDPDMLEEKSRELLGLVDPNDIVVLLGK</sequence>
<dbReference type="Pfam" id="PF04977">
    <property type="entry name" value="DivIC"/>
    <property type="match status" value="1"/>
</dbReference>
<feature type="coiled-coil region" evidence="1">
    <location>
        <begin position="41"/>
        <end position="75"/>
    </location>
</feature>
<reference evidence="3" key="1">
    <citation type="journal article" date="2019" name="Int. J. Syst. Evol. Microbiol.">
        <title>The Global Catalogue of Microorganisms (GCM) 10K type strain sequencing project: providing services to taxonomists for standard genome sequencing and annotation.</title>
        <authorList>
            <consortium name="The Broad Institute Genomics Platform"/>
            <consortium name="The Broad Institute Genome Sequencing Center for Infectious Disease"/>
            <person name="Wu L."/>
            <person name="Ma J."/>
        </authorList>
    </citation>
    <scope>NUCLEOTIDE SEQUENCE [LARGE SCALE GENOMIC DNA]</scope>
    <source>
        <strain evidence="3">NBRC 101365</strain>
    </source>
</reference>
<keyword evidence="3" id="KW-1185">Reference proteome</keyword>
<dbReference type="EMBL" id="BSPC01000015">
    <property type="protein sequence ID" value="GLS18783.1"/>
    <property type="molecule type" value="Genomic_DNA"/>
</dbReference>
<comment type="caution">
    <text evidence="2">The sequence shown here is derived from an EMBL/GenBank/DDBJ whole genome shotgun (WGS) entry which is preliminary data.</text>
</comment>
<dbReference type="Proteomes" id="UP001156882">
    <property type="component" value="Unassembled WGS sequence"/>
</dbReference>
<evidence type="ECO:0000256" key="1">
    <source>
        <dbReference type="SAM" id="Coils"/>
    </source>
</evidence>
<name>A0ABQ6CEI5_9HYPH</name>
<organism evidence="2 3">
    <name type="scientific">Labrys miyagiensis</name>
    <dbReference type="NCBI Taxonomy" id="346912"/>
    <lineage>
        <taxon>Bacteria</taxon>
        <taxon>Pseudomonadati</taxon>
        <taxon>Pseudomonadota</taxon>
        <taxon>Alphaproteobacteria</taxon>
        <taxon>Hyphomicrobiales</taxon>
        <taxon>Xanthobacteraceae</taxon>
        <taxon>Labrys</taxon>
    </lineage>
</organism>
<keyword evidence="1" id="KW-0175">Coiled coil</keyword>
<proteinExistence type="predicted"/>
<protein>
    <recommendedName>
        <fullName evidence="4">Septum formation initiator</fullName>
    </recommendedName>
</protein>
<evidence type="ECO:0000313" key="3">
    <source>
        <dbReference type="Proteomes" id="UP001156882"/>
    </source>
</evidence>